<keyword evidence="8" id="KW-0067">ATP-binding</keyword>
<dbReference type="InterPro" id="IPR055414">
    <property type="entry name" value="LRR_R13L4/SHOC2-like"/>
</dbReference>
<feature type="domain" description="Disease resistance N-terminal" evidence="12">
    <location>
        <begin position="14"/>
        <end position="90"/>
    </location>
</feature>
<dbReference type="PANTHER" id="PTHR36766:SF36">
    <property type="entry name" value="AAA+ ATPASE DOMAIN-CONTAINING PROTEIN"/>
    <property type="match status" value="1"/>
</dbReference>
<evidence type="ECO:0000259" key="10">
    <source>
        <dbReference type="Pfam" id="PF00931"/>
    </source>
</evidence>
<dbReference type="Pfam" id="PF00931">
    <property type="entry name" value="NB-ARC"/>
    <property type="match status" value="1"/>
</dbReference>
<dbReference type="InterPro" id="IPR036388">
    <property type="entry name" value="WH-like_DNA-bd_sf"/>
</dbReference>
<keyword evidence="9" id="KW-0175">Coiled coil</keyword>
<evidence type="ECO:0000256" key="4">
    <source>
        <dbReference type="ARBA" id="ARBA00022723"/>
    </source>
</evidence>
<proteinExistence type="inferred from homology"/>
<name>M8BEH7_AEGTA</name>
<dbReference type="Gene3D" id="3.80.10.10">
    <property type="entry name" value="Ribonuclease Inhibitor"/>
    <property type="match status" value="1"/>
</dbReference>
<dbReference type="PRINTS" id="PR00364">
    <property type="entry name" value="DISEASERSIST"/>
</dbReference>
<keyword evidence="5" id="KW-0677">Repeat</keyword>
<dbReference type="InterPro" id="IPR042197">
    <property type="entry name" value="Apaf_helical"/>
</dbReference>
<dbReference type="Pfam" id="PF18052">
    <property type="entry name" value="Rx_N"/>
    <property type="match status" value="1"/>
</dbReference>
<comment type="cofactor">
    <cofactor evidence="1">
        <name>a divalent metal cation</name>
        <dbReference type="ChEBI" id="CHEBI:60240"/>
    </cofactor>
</comment>
<dbReference type="GO" id="GO:0002758">
    <property type="term" value="P:innate immune response-activating signaling pathway"/>
    <property type="evidence" value="ECO:0007669"/>
    <property type="project" value="UniProtKB-ARBA"/>
</dbReference>
<evidence type="ECO:0000256" key="1">
    <source>
        <dbReference type="ARBA" id="ARBA00001968"/>
    </source>
</evidence>
<comment type="similarity">
    <text evidence="2">Belongs to the disease resistance NB-LRR family.</text>
</comment>
<dbReference type="InterPro" id="IPR058922">
    <property type="entry name" value="WHD_DRP"/>
</dbReference>
<keyword evidence="4" id="KW-0479">Metal-binding</keyword>
<evidence type="ECO:0000259" key="14">
    <source>
        <dbReference type="Pfam" id="PF23598"/>
    </source>
</evidence>
<evidence type="ECO:0000256" key="8">
    <source>
        <dbReference type="ARBA" id="ARBA00022840"/>
    </source>
</evidence>
<accession>M8BEH7</accession>
<dbReference type="InterPro" id="IPR027806">
    <property type="entry name" value="HARBI1_dom"/>
</dbReference>
<dbReference type="Pfam" id="PF23598">
    <property type="entry name" value="LRR_14"/>
    <property type="match status" value="1"/>
</dbReference>
<evidence type="ECO:0000256" key="3">
    <source>
        <dbReference type="ARBA" id="ARBA00022614"/>
    </source>
</evidence>
<evidence type="ECO:0000256" key="2">
    <source>
        <dbReference type="ARBA" id="ARBA00008894"/>
    </source>
</evidence>
<dbReference type="GO" id="GO:0043531">
    <property type="term" value="F:ADP binding"/>
    <property type="evidence" value="ECO:0007669"/>
    <property type="project" value="InterPro"/>
</dbReference>
<evidence type="ECO:0000256" key="6">
    <source>
        <dbReference type="ARBA" id="ARBA00022741"/>
    </source>
</evidence>
<dbReference type="EnsemblPlants" id="EMT23295">
    <property type="protein sequence ID" value="EMT23295"/>
    <property type="gene ID" value="F775_10389"/>
</dbReference>
<feature type="domain" description="Disease resistance protein winged helix" evidence="13">
    <location>
        <begin position="440"/>
        <end position="506"/>
    </location>
</feature>
<sequence length="1464" mass="165839">MVLDAFAFYLGNLLRQVAAEELGMMLGVSGEIDKMGDKLRDLKNFLADADRRNITDETVQEWVGELKRAMYEAADIIDLCQLKAMEHGSSSVDAGCFNPLLFCMRNPFHAHEIGTRIKALNQRLDTIKERSAAFNFINLGSYEHHSSNVNASRHGDPSREMSGELDRSGVVGDQIEEDTRALVAQIMQTSEEVNGKIMVVAIVGVGGIGKTTLAQKVFNDEAIQGEFIKKIWLSVNQNFNEAELLRRVIIEAGGDAQSAGNAKATLHRSLKGALISHKTLLVMDDVWNHGAWDGVLKIPLVDVVASGSRVLITTRDEGVARRMTATWPYHHVDALAPDDAWSLLKKQVLSSEIDEYHITMLKDIGLKIIQKCGGLPLAVKVMGGFLRRRGELRRDWEQVLDDSKWSITEMPQELSYAVYLSYQDMPPHLKQCFLYYSLLPQNKTYYAHEVVALWISEGFVHGSSNDLEELGINYYKELIYRNLIEPDKLYVNHLSCSMHDVIRSFAQYMIKDEALIVHDGDIDNLTKLHSQKFLRLSIETNRLQSGDIDWKSLQEQKSVRTLISTIQIKMKPSDLLVTFSGLRILHIESVDVAALVESLHQLKHLRYVALLNTDISVLPVNFDKMKLLQFLRLDGCKNLLNLPDSIVKLGQLRLLDLPSRCMIPRGFCGLTNMRRLHGFRAHMDGDWCSLDELGPLSQLRFLELIHLENVSAASFAANARLGEKIHLIDVFLYCTSKLGDDGLVKEKEGVSEEEQQQIEKVFDELYPPPSVEFIHIDGYFGQLLPSWMMSTSKVSLNNLKFLTFSDLACCKQLPNGLCQLPYLQFFQVARAPCIRRVGTRFLQAVATPFPSLKEMSFREMVEWEEWEWEEQVQAMPRLEKLWLINCKLRRAPPGLASNAMALKVLYVHDVQHLSYLENFPSVIELTVVRSLDLERITNLPNLQKLTITICPKLKVLGSIPALDRLVLEDYTMETLPEYMRAMGQSGPEWDKFSHVEHVKAYSPDGDNQRKWYVLYTRRDNFKLDSNISCSSVFEGTLSSCMVDAQGFESVYKMRRSTFNYICSLVRVPFFEDMMATDHTFVDGGALSLQDRVALALVMLNSGKPPVTVGSSLGVNESTVSLVTQVFVEAMWERALHHFSWPGSARMEMIKRKFDRIHGLPNCCGVVHTTHIKFGSQNCDHEEYADTLMQAVVDPDMRFTNTRFRLSGSMMNQLGVLHDSDLFKMGEDGSCLNGSKLKLSDGSDVGEYIIGAAGYPLRPWLLTPYHDLSDTDSKLEFDRRIHSATTAVALRALARLKGTWKCLQGEGWHPNDQRDVFLTIHTCCMLHNIVIDMEEEEEVGAGMPSDQEDNYIEQVRRVADEDAIGVRDALSQHLIASGGSLHVNFLQFKWRNGWFYSLTEKALAQGMPDPCPLHTAWLKEIKTIEHRELWSKCSYISICSSQVALFTWDEDKEHKAELAQIILIS</sequence>
<keyword evidence="7" id="KW-0611">Plant defense</keyword>
<dbReference type="GO" id="GO:0005524">
    <property type="term" value="F:ATP binding"/>
    <property type="evidence" value="ECO:0007669"/>
    <property type="project" value="UniProtKB-KW"/>
</dbReference>
<keyword evidence="6" id="KW-0547">Nucleotide-binding</keyword>
<dbReference type="FunFam" id="1.10.10.10:FF:000322">
    <property type="entry name" value="Probable disease resistance protein At1g63360"/>
    <property type="match status" value="1"/>
</dbReference>
<feature type="domain" description="NB-ARC" evidence="10">
    <location>
        <begin position="186"/>
        <end position="351"/>
    </location>
</feature>
<dbReference type="CDD" id="cd14798">
    <property type="entry name" value="RX-CC_like"/>
    <property type="match status" value="1"/>
</dbReference>
<dbReference type="Gene3D" id="1.10.8.430">
    <property type="entry name" value="Helical domain of apoptotic protease-activating factors"/>
    <property type="match status" value="1"/>
</dbReference>
<dbReference type="InterPro" id="IPR002182">
    <property type="entry name" value="NB-ARC"/>
</dbReference>
<dbReference type="PANTHER" id="PTHR36766">
    <property type="entry name" value="PLANT BROAD-SPECTRUM MILDEW RESISTANCE PROTEIN RPW8"/>
    <property type="match status" value="1"/>
</dbReference>
<dbReference type="GO" id="GO:0042742">
    <property type="term" value="P:defense response to bacterium"/>
    <property type="evidence" value="ECO:0007669"/>
    <property type="project" value="UniProtKB-ARBA"/>
</dbReference>
<dbReference type="Gene3D" id="3.40.50.300">
    <property type="entry name" value="P-loop containing nucleotide triphosphate hydrolases"/>
    <property type="match status" value="1"/>
</dbReference>
<evidence type="ECO:0000259" key="11">
    <source>
        <dbReference type="Pfam" id="PF13359"/>
    </source>
</evidence>
<protein>
    <submittedName>
        <fullName evidence="15">Putative disease resistance protein RGA4</fullName>
    </submittedName>
</protein>
<dbReference type="SUPFAM" id="SSF52058">
    <property type="entry name" value="L domain-like"/>
    <property type="match status" value="1"/>
</dbReference>
<dbReference type="Gene3D" id="1.10.10.10">
    <property type="entry name" value="Winged helix-like DNA-binding domain superfamily/Winged helix DNA-binding domain"/>
    <property type="match status" value="1"/>
</dbReference>
<dbReference type="GO" id="GO:0009626">
    <property type="term" value="P:plant-type hypersensitive response"/>
    <property type="evidence" value="ECO:0007669"/>
    <property type="project" value="UniProtKB-ARBA"/>
</dbReference>
<dbReference type="ExpressionAtlas" id="M8BEH7">
    <property type="expression patterns" value="baseline"/>
</dbReference>
<dbReference type="InterPro" id="IPR027417">
    <property type="entry name" value="P-loop_NTPase"/>
</dbReference>
<dbReference type="GO" id="GO:0046872">
    <property type="term" value="F:metal ion binding"/>
    <property type="evidence" value="ECO:0007669"/>
    <property type="project" value="UniProtKB-KW"/>
</dbReference>
<evidence type="ECO:0000256" key="5">
    <source>
        <dbReference type="ARBA" id="ARBA00022737"/>
    </source>
</evidence>
<organism evidence="15">
    <name type="scientific">Aegilops tauschii</name>
    <name type="common">Tausch's goatgrass</name>
    <name type="synonym">Aegilops squarrosa</name>
    <dbReference type="NCBI Taxonomy" id="37682"/>
    <lineage>
        <taxon>Eukaryota</taxon>
        <taxon>Viridiplantae</taxon>
        <taxon>Streptophyta</taxon>
        <taxon>Embryophyta</taxon>
        <taxon>Tracheophyta</taxon>
        <taxon>Spermatophyta</taxon>
        <taxon>Magnoliopsida</taxon>
        <taxon>Liliopsida</taxon>
        <taxon>Poales</taxon>
        <taxon>Poaceae</taxon>
        <taxon>BOP clade</taxon>
        <taxon>Pooideae</taxon>
        <taxon>Triticodae</taxon>
        <taxon>Triticeae</taxon>
        <taxon>Triticinae</taxon>
        <taxon>Aegilops</taxon>
    </lineage>
</organism>
<feature type="domain" description="Disease resistance R13L4/SHOC-2-like LRR" evidence="14">
    <location>
        <begin position="566"/>
        <end position="892"/>
    </location>
</feature>
<evidence type="ECO:0000313" key="15">
    <source>
        <dbReference type="EnsemblPlants" id="EMT23295"/>
    </source>
</evidence>
<evidence type="ECO:0000259" key="13">
    <source>
        <dbReference type="Pfam" id="PF23559"/>
    </source>
</evidence>
<dbReference type="Pfam" id="PF23559">
    <property type="entry name" value="WHD_DRP"/>
    <property type="match status" value="1"/>
</dbReference>
<dbReference type="SUPFAM" id="SSF52540">
    <property type="entry name" value="P-loop containing nucleoside triphosphate hydrolases"/>
    <property type="match status" value="1"/>
</dbReference>
<evidence type="ECO:0000259" key="12">
    <source>
        <dbReference type="Pfam" id="PF18052"/>
    </source>
</evidence>
<evidence type="ECO:0000256" key="7">
    <source>
        <dbReference type="ARBA" id="ARBA00022821"/>
    </source>
</evidence>
<dbReference type="InterPro" id="IPR041118">
    <property type="entry name" value="Rx_N"/>
</dbReference>
<evidence type="ECO:0000256" key="9">
    <source>
        <dbReference type="ARBA" id="ARBA00023054"/>
    </source>
</evidence>
<feature type="domain" description="DDE Tnp4" evidence="11">
    <location>
        <begin position="1188"/>
        <end position="1327"/>
    </location>
</feature>
<keyword evidence="3" id="KW-0433">Leucine-rich repeat</keyword>
<dbReference type="InterPro" id="IPR038005">
    <property type="entry name" value="RX-like_CC"/>
</dbReference>
<dbReference type="InterPro" id="IPR032675">
    <property type="entry name" value="LRR_dom_sf"/>
</dbReference>
<dbReference type="Gene3D" id="1.20.5.4130">
    <property type="match status" value="1"/>
</dbReference>
<dbReference type="Pfam" id="PF13359">
    <property type="entry name" value="DDE_Tnp_4"/>
    <property type="match status" value="1"/>
</dbReference>
<reference evidence="15" key="1">
    <citation type="submission" date="2015-06" db="UniProtKB">
        <authorList>
            <consortium name="EnsemblPlants"/>
        </authorList>
    </citation>
    <scope>IDENTIFICATION</scope>
</reference>